<keyword evidence="8" id="KW-0963">Cytoplasm</keyword>
<comment type="subcellular location">
    <subcellularLocation>
        <location evidence="8">Cytoplasm</location>
    </subcellularLocation>
</comment>
<evidence type="ECO:0000256" key="7">
    <source>
        <dbReference type="ARBA" id="ARBA00023160"/>
    </source>
</evidence>
<protein>
    <recommendedName>
        <fullName evidence="8">Holo-[acyl-carrier-protein] synthase</fullName>
        <shortName evidence="8">Holo-ACP synthase</shortName>
        <ecNumber evidence="8">2.7.8.7</ecNumber>
    </recommendedName>
    <alternativeName>
        <fullName evidence="8">4'-phosphopantetheinyl transferase AcpS</fullName>
    </alternativeName>
</protein>
<feature type="binding site" evidence="8">
    <location>
        <position position="8"/>
    </location>
    <ligand>
        <name>Mg(2+)</name>
        <dbReference type="ChEBI" id="CHEBI:18420"/>
    </ligand>
</feature>
<dbReference type="GO" id="GO:0005737">
    <property type="term" value="C:cytoplasm"/>
    <property type="evidence" value="ECO:0007669"/>
    <property type="project" value="UniProtKB-SubCell"/>
</dbReference>
<evidence type="ECO:0000256" key="5">
    <source>
        <dbReference type="ARBA" id="ARBA00022842"/>
    </source>
</evidence>
<dbReference type="EMBL" id="NIQC01000040">
    <property type="protein sequence ID" value="OWZ82806.1"/>
    <property type="molecule type" value="Genomic_DNA"/>
</dbReference>
<feature type="binding site" evidence="8">
    <location>
        <position position="57"/>
    </location>
    <ligand>
        <name>Mg(2+)</name>
        <dbReference type="ChEBI" id="CHEBI:18420"/>
    </ligand>
</feature>
<dbReference type="GO" id="GO:0006633">
    <property type="term" value="P:fatty acid biosynthetic process"/>
    <property type="evidence" value="ECO:0007669"/>
    <property type="project" value="UniProtKB-UniRule"/>
</dbReference>
<keyword evidence="6 8" id="KW-0443">Lipid metabolism</keyword>
<dbReference type="Pfam" id="PF01648">
    <property type="entry name" value="ACPS"/>
    <property type="match status" value="1"/>
</dbReference>
<sequence>MIIGIGIDVIELKRIQLAYQRRPEKFSLRILSKNEKKTLNEKSNIYSFLAGRFAAKEAIGKALGTGLGKVNWKDIDIWSDCHGKPQVNLYGYALEYSKELHISAIYLSISHSKETAVANAILWK</sequence>
<feature type="domain" description="4'-phosphopantetheinyl transferase" evidence="9">
    <location>
        <begin position="4"/>
        <end position="99"/>
    </location>
</feature>
<dbReference type="OrthoDB" id="517356at2"/>
<keyword evidence="1 8" id="KW-0444">Lipid biosynthesis</keyword>
<comment type="cofactor">
    <cofactor evidence="8">
        <name>Mg(2+)</name>
        <dbReference type="ChEBI" id="CHEBI:18420"/>
    </cofactor>
</comment>
<keyword evidence="11" id="KW-1185">Reference proteome</keyword>
<dbReference type="Proteomes" id="UP000214588">
    <property type="component" value="Unassembled WGS sequence"/>
</dbReference>
<dbReference type="NCBIfam" id="TIGR00516">
    <property type="entry name" value="acpS"/>
    <property type="match status" value="1"/>
</dbReference>
<dbReference type="RefSeq" id="WP_089024475.1">
    <property type="nucleotide sequence ID" value="NZ_NIQC01000040.1"/>
</dbReference>
<dbReference type="GO" id="GO:0008897">
    <property type="term" value="F:holo-[acyl-carrier-protein] synthase activity"/>
    <property type="evidence" value="ECO:0007669"/>
    <property type="project" value="UniProtKB-UniRule"/>
</dbReference>
<comment type="catalytic activity">
    <reaction evidence="8">
        <text>apo-[ACP] + CoA = holo-[ACP] + adenosine 3',5'-bisphosphate + H(+)</text>
        <dbReference type="Rhea" id="RHEA:12068"/>
        <dbReference type="Rhea" id="RHEA-COMP:9685"/>
        <dbReference type="Rhea" id="RHEA-COMP:9690"/>
        <dbReference type="ChEBI" id="CHEBI:15378"/>
        <dbReference type="ChEBI" id="CHEBI:29999"/>
        <dbReference type="ChEBI" id="CHEBI:57287"/>
        <dbReference type="ChEBI" id="CHEBI:58343"/>
        <dbReference type="ChEBI" id="CHEBI:64479"/>
        <dbReference type="EC" id="2.7.8.7"/>
    </reaction>
</comment>
<dbReference type="GO" id="GO:0000287">
    <property type="term" value="F:magnesium ion binding"/>
    <property type="evidence" value="ECO:0007669"/>
    <property type="project" value="UniProtKB-UniRule"/>
</dbReference>
<keyword evidence="7 8" id="KW-0275">Fatty acid biosynthesis</keyword>
<keyword evidence="5 8" id="KW-0460">Magnesium</keyword>
<dbReference type="AlphaFoldDB" id="A0A226BUX7"/>
<comment type="caution">
    <text evidence="10">The sequence shown here is derived from an EMBL/GenBank/DDBJ whole genome shotgun (WGS) entry which is preliminary data.</text>
</comment>
<evidence type="ECO:0000256" key="4">
    <source>
        <dbReference type="ARBA" id="ARBA00022832"/>
    </source>
</evidence>
<gene>
    <name evidence="8 10" type="primary">acpS</name>
    <name evidence="10" type="ORF">CDO51_12040</name>
</gene>
<keyword evidence="2 8" id="KW-0808">Transferase</keyword>
<evidence type="ECO:0000256" key="2">
    <source>
        <dbReference type="ARBA" id="ARBA00022679"/>
    </source>
</evidence>
<dbReference type="InterPro" id="IPR004568">
    <property type="entry name" value="Ppantetheine-prot_Trfase_dom"/>
</dbReference>
<dbReference type="InterPro" id="IPR037143">
    <property type="entry name" value="4-PPantetheinyl_Trfase_dom_sf"/>
</dbReference>
<comment type="function">
    <text evidence="8">Transfers the 4'-phosphopantetheine moiety from coenzyme A to a Ser of acyl-carrier-protein.</text>
</comment>
<dbReference type="InterPro" id="IPR002582">
    <property type="entry name" value="ACPS"/>
</dbReference>
<keyword evidence="3 8" id="KW-0479">Metal-binding</keyword>
<comment type="similarity">
    <text evidence="8">Belongs to the P-Pant transferase superfamily. AcpS family.</text>
</comment>
<dbReference type="SUPFAM" id="SSF56214">
    <property type="entry name" value="4'-phosphopantetheinyl transferase"/>
    <property type="match status" value="1"/>
</dbReference>
<evidence type="ECO:0000313" key="10">
    <source>
        <dbReference type="EMBL" id="OWZ82806.1"/>
    </source>
</evidence>
<organism evidence="10 11">
    <name type="scientific">Natranaerobius trueperi</name>
    <dbReference type="NCBI Taxonomy" id="759412"/>
    <lineage>
        <taxon>Bacteria</taxon>
        <taxon>Bacillati</taxon>
        <taxon>Bacillota</taxon>
        <taxon>Clostridia</taxon>
        <taxon>Natranaerobiales</taxon>
        <taxon>Natranaerobiaceae</taxon>
        <taxon>Natranaerobius</taxon>
    </lineage>
</organism>
<evidence type="ECO:0000256" key="6">
    <source>
        <dbReference type="ARBA" id="ARBA00023098"/>
    </source>
</evidence>
<reference evidence="10 11" key="1">
    <citation type="submission" date="2017-06" db="EMBL/GenBank/DDBJ databases">
        <title>Draft Genome Sequence of Natranaerobius trueperi halophilic, alkalithermophilic bacteria from soda lakes.</title>
        <authorList>
            <person name="Zhao B."/>
        </authorList>
    </citation>
    <scope>NUCLEOTIDE SEQUENCE [LARGE SCALE GENOMIC DNA]</scope>
    <source>
        <strain evidence="10 11">DSM 18760</strain>
    </source>
</reference>
<evidence type="ECO:0000256" key="1">
    <source>
        <dbReference type="ARBA" id="ARBA00022516"/>
    </source>
</evidence>
<evidence type="ECO:0000256" key="8">
    <source>
        <dbReference type="HAMAP-Rule" id="MF_00101"/>
    </source>
</evidence>
<evidence type="ECO:0000256" key="3">
    <source>
        <dbReference type="ARBA" id="ARBA00022723"/>
    </source>
</evidence>
<dbReference type="EC" id="2.7.8.7" evidence="8"/>
<dbReference type="InterPro" id="IPR008278">
    <property type="entry name" value="4-PPantetheinyl_Trfase_dom"/>
</dbReference>
<dbReference type="Gene3D" id="3.90.470.20">
    <property type="entry name" value="4'-phosphopantetheinyl transferase domain"/>
    <property type="match status" value="1"/>
</dbReference>
<dbReference type="HAMAP" id="MF_00101">
    <property type="entry name" value="AcpS"/>
    <property type="match status" value="1"/>
</dbReference>
<name>A0A226BUX7_9FIRM</name>
<proteinExistence type="inferred from homology"/>
<dbReference type="NCBIfam" id="TIGR00556">
    <property type="entry name" value="pantethn_trn"/>
    <property type="match status" value="1"/>
</dbReference>
<keyword evidence="4 8" id="KW-0276">Fatty acid metabolism</keyword>
<evidence type="ECO:0000259" key="9">
    <source>
        <dbReference type="Pfam" id="PF01648"/>
    </source>
</evidence>
<evidence type="ECO:0000313" key="11">
    <source>
        <dbReference type="Proteomes" id="UP000214588"/>
    </source>
</evidence>
<accession>A0A226BUX7</accession>